<organism evidence="2 3">
    <name type="scientific">Brassicogethes aeneus</name>
    <name type="common">Rape pollen beetle</name>
    <name type="synonym">Meligethes aeneus</name>
    <dbReference type="NCBI Taxonomy" id="1431903"/>
    <lineage>
        <taxon>Eukaryota</taxon>
        <taxon>Metazoa</taxon>
        <taxon>Ecdysozoa</taxon>
        <taxon>Arthropoda</taxon>
        <taxon>Hexapoda</taxon>
        <taxon>Insecta</taxon>
        <taxon>Pterygota</taxon>
        <taxon>Neoptera</taxon>
        <taxon>Endopterygota</taxon>
        <taxon>Coleoptera</taxon>
        <taxon>Polyphaga</taxon>
        <taxon>Cucujiformia</taxon>
        <taxon>Nitidulidae</taxon>
        <taxon>Meligethinae</taxon>
        <taxon>Brassicogethes</taxon>
    </lineage>
</organism>
<feature type="compositionally biased region" description="Basic and acidic residues" evidence="1">
    <location>
        <begin position="607"/>
        <end position="624"/>
    </location>
</feature>
<feature type="region of interest" description="Disordered" evidence="1">
    <location>
        <begin position="1"/>
        <end position="26"/>
    </location>
</feature>
<feature type="compositionally biased region" description="Basic and acidic residues" evidence="1">
    <location>
        <begin position="187"/>
        <end position="199"/>
    </location>
</feature>
<feature type="compositionally biased region" description="Basic and acidic residues" evidence="1">
    <location>
        <begin position="1"/>
        <end position="14"/>
    </location>
</feature>
<evidence type="ECO:0000313" key="3">
    <source>
        <dbReference type="Proteomes" id="UP001154078"/>
    </source>
</evidence>
<evidence type="ECO:0000313" key="2">
    <source>
        <dbReference type="EMBL" id="CAH0548121.1"/>
    </source>
</evidence>
<feature type="region of interest" description="Disordered" evidence="1">
    <location>
        <begin position="48"/>
        <end position="99"/>
    </location>
</feature>
<feature type="compositionally biased region" description="Polar residues" evidence="1">
    <location>
        <begin position="58"/>
        <end position="88"/>
    </location>
</feature>
<feature type="compositionally biased region" description="Low complexity" evidence="1">
    <location>
        <begin position="210"/>
        <end position="223"/>
    </location>
</feature>
<gene>
    <name evidence="2" type="ORF">MELIAE_LOCUS1948</name>
</gene>
<feature type="region of interest" description="Disordered" evidence="1">
    <location>
        <begin position="147"/>
        <end position="226"/>
    </location>
</feature>
<dbReference type="PANTHER" id="PTHR41156">
    <property type="entry name" value="AGAP006184-PA"/>
    <property type="match status" value="1"/>
</dbReference>
<dbReference type="PANTHER" id="PTHR41156:SF1">
    <property type="entry name" value="ZASP-LIKE MOTIF DOMAIN-CONTAINING PROTEIN"/>
    <property type="match status" value="1"/>
</dbReference>
<feature type="region of interest" description="Disordered" evidence="1">
    <location>
        <begin position="607"/>
        <end position="652"/>
    </location>
</feature>
<proteinExistence type="predicted"/>
<dbReference type="AlphaFoldDB" id="A0A9P0AUL2"/>
<dbReference type="OrthoDB" id="6372047at2759"/>
<feature type="compositionally biased region" description="Low complexity" evidence="1">
    <location>
        <begin position="527"/>
        <end position="541"/>
    </location>
</feature>
<reference evidence="2" key="1">
    <citation type="submission" date="2021-12" db="EMBL/GenBank/DDBJ databases">
        <authorList>
            <person name="King R."/>
        </authorList>
    </citation>
    <scope>NUCLEOTIDE SEQUENCE</scope>
</reference>
<feature type="compositionally biased region" description="Polar residues" evidence="1">
    <location>
        <begin position="15"/>
        <end position="26"/>
    </location>
</feature>
<dbReference type="Proteomes" id="UP001154078">
    <property type="component" value="Chromosome 1"/>
</dbReference>
<accession>A0A9P0AUL2</accession>
<sequence length="700" mass="78752">MSKVERKEFQETSIRRTVSPIRSSQQNLSQFDSNLDYLLEDLQNSVSRPGSSLGYHTASRSSNTLESNRTNSLNRITPLKSSNPVTEYSSDDAYTYTTPDGRKVKEYKKEKYQMYKSSGGSDVTDKGRMQSSINQLDSLLDDLQQVKKSSSSYTERETYTGADPAFQNKTTSVNRELHYGDTPNRSRSTERSTEVKKYSSEGTYGDLRPIRPISPSSRTSTLSKQTKVTNVQKYPMEVVETIHPDIDPDVLAHLDPNLRPPGNTKVTTTIKTYTYEIPGSGDYPTNLKSDTSVDEKYIYSPNKSITTPSKSFVYQKTENQENTVYRPEPKWQTTKQYYKDSQMEHVEKYAPPAAPISPATTVVKEVVTTRNYQPGYIPEPQPPTERTYLYNETTSTKNINGYPQEPPRHETYIIKDTRNTTTNNRTLPYSDRPDYPVGNPPNETYIYKESNTTNRVVNPPYTNGYPPSTDKTYIYKHESTTTNNYGPGGPRTGPPPSGRPKTPVDVDTFDPKNPPYGRKPNEPVNITYKYTSNSTTSNNYKGGYPDDEGPNLRPKKFPTDDEIVDSGPPKRLDDLMATIGREPPNSPLNSGFNQHEDELATQRKVDTLKRQQEEADEQKKEPVMKAKNVSGPPVYYPPGHEMFAKKEESQAGWRAEGGYAKGKGMYEYEASSKSKSKSKSGATVVPVCLPLCCGLPCALL</sequence>
<name>A0A9P0AUL2_BRAAE</name>
<evidence type="ECO:0000256" key="1">
    <source>
        <dbReference type="SAM" id="MobiDB-lite"/>
    </source>
</evidence>
<dbReference type="EMBL" id="OV121132">
    <property type="protein sequence ID" value="CAH0548121.1"/>
    <property type="molecule type" value="Genomic_DNA"/>
</dbReference>
<protein>
    <submittedName>
        <fullName evidence="2">Uncharacterized protein</fullName>
    </submittedName>
</protein>
<keyword evidence="3" id="KW-1185">Reference proteome</keyword>
<feature type="region of interest" description="Disordered" evidence="1">
    <location>
        <begin position="416"/>
        <end position="569"/>
    </location>
</feature>